<gene>
    <name evidence="1" type="ORF">GPUH_LOCUS14993</name>
</gene>
<evidence type="ECO:0000313" key="2">
    <source>
        <dbReference type="Proteomes" id="UP000271098"/>
    </source>
</evidence>
<dbReference type="WBParaSite" id="GPUH_0001501301-mRNA-1">
    <property type="protein sequence ID" value="GPUH_0001501301-mRNA-1"/>
    <property type="gene ID" value="GPUH_0001501301"/>
</dbReference>
<name>A0A183E202_9BILA</name>
<protein>
    <submittedName>
        <fullName evidence="3">MMS19 nucleotide excision repair protein</fullName>
    </submittedName>
</protein>
<organism evidence="3">
    <name type="scientific">Gongylonema pulchrum</name>
    <dbReference type="NCBI Taxonomy" id="637853"/>
    <lineage>
        <taxon>Eukaryota</taxon>
        <taxon>Metazoa</taxon>
        <taxon>Ecdysozoa</taxon>
        <taxon>Nematoda</taxon>
        <taxon>Chromadorea</taxon>
        <taxon>Rhabditida</taxon>
        <taxon>Spirurina</taxon>
        <taxon>Spiruromorpha</taxon>
        <taxon>Spiruroidea</taxon>
        <taxon>Gongylonematidae</taxon>
        <taxon>Gongylonema</taxon>
    </lineage>
</organism>
<reference evidence="1 2" key="2">
    <citation type="submission" date="2018-11" db="EMBL/GenBank/DDBJ databases">
        <authorList>
            <consortium name="Pathogen Informatics"/>
        </authorList>
    </citation>
    <scope>NUCLEOTIDE SEQUENCE [LARGE SCALE GENOMIC DNA]</scope>
</reference>
<accession>A0A183E202</accession>
<reference evidence="3" key="1">
    <citation type="submission" date="2016-06" db="UniProtKB">
        <authorList>
            <consortium name="WormBaseParasite"/>
        </authorList>
    </citation>
    <scope>IDENTIFICATION</scope>
</reference>
<proteinExistence type="predicted"/>
<dbReference type="EMBL" id="UYRT01081902">
    <property type="protein sequence ID" value="VDN25159.1"/>
    <property type="molecule type" value="Genomic_DNA"/>
</dbReference>
<dbReference type="OrthoDB" id="5548448at2759"/>
<evidence type="ECO:0000313" key="1">
    <source>
        <dbReference type="EMBL" id="VDN25159.1"/>
    </source>
</evidence>
<dbReference type="Proteomes" id="UP000271098">
    <property type="component" value="Unassembled WGS sequence"/>
</dbReference>
<dbReference type="AlphaFoldDB" id="A0A183E202"/>
<keyword evidence="2" id="KW-1185">Reference proteome</keyword>
<evidence type="ECO:0000313" key="3">
    <source>
        <dbReference type="WBParaSite" id="GPUH_0001501301-mRNA-1"/>
    </source>
</evidence>
<sequence>MRKGSQPLISAVFDLFNATTKKTSLFLDNRSCVADIHSLLPELLNIYQREEFERYKSVEVDIEEKSMDLILVFDILANILSKEFISFSEADLAHVGICIAFNAFEILLPILNSELLQLPNLCKKFYLFILYFIELEPRSLDIVPEKTYNAIIEFLRAGVSSDYGPEPTFRLCLTESTKADMLAAAASALFALGLE</sequence>